<sequence length="66" mass="7851">METIEIELTNQKALKLLQDLEDLNLIKVIRRTEKKSSLRGKIQTQMTEKEIDRQLASIRDEWQRAI</sequence>
<organism evidence="1 2">
    <name type="scientific">Larkinella terrae</name>
    <dbReference type="NCBI Taxonomy" id="2025311"/>
    <lineage>
        <taxon>Bacteria</taxon>
        <taxon>Pseudomonadati</taxon>
        <taxon>Bacteroidota</taxon>
        <taxon>Cytophagia</taxon>
        <taxon>Cytophagales</taxon>
        <taxon>Spirosomataceae</taxon>
        <taxon>Larkinella</taxon>
    </lineage>
</organism>
<gene>
    <name evidence="1" type="ORF">GJJ30_24535</name>
</gene>
<accession>A0A7K0ERV1</accession>
<evidence type="ECO:0000313" key="2">
    <source>
        <dbReference type="Proteomes" id="UP000441754"/>
    </source>
</evidence>
<name>A0A7K0ERV1_9BACT</name>
<reference evidence="1 2" key="1">
    <citation type="journal article" date="2018" name="Antonie Van Leeuwenhoek">
        <title>Larkinella terrae sp. nov., isolated from soil on Jeju Island, South Korea.</title>
        <authorList>
            <person name="Ten L.N."/>
            <person name="Jeon J."/>
            <person name="Park S.J."/>
            <person name="Park S."/>
            <person name="Lee S.Y."/>
            <person name="Kim M.K."/>
            <person name="Jung H.Y."/>
        </authorList>
    </citation>
    <scope>NUCLEOTIDE SEQUENCE [LARGE SCALE GENOMIC DNA]</scope>
    <source>
        <strain evidence="1 2">KCTC 52001</strain>
    </source>
</reference>
<dbReference type="EMBL" id="WJXZ01000014">
    <property type="protein sequence ID" value="MRS64489.1"/>
    <property type="molecule type" value="Genomic_DNA"/>
</dbReference>
<evidence type="ECO:0000313" key="1">
    <source>
        <dbReference type="EMBL" id="MRS64489.1"/>
    </source>
</evidence>
<dbReference type="Proteomes" id="UP000441754">
    <property type="component" value="Unassembled WGS sequence"/>
</dbReference>
<comment type="caution">
    <text evidence="1">The sequence shown here is derived from an EMBL/GenBank/DDBJ whole genome shotgun (WGS) entry which is preliminary data.</text>
</comment>
<dbReference type="AlphaFoldDB" id="A0A7K0ERV1"/>
<keyword evidence="2" id="KW-1185">Reference proteome</keyword>
<dbReference type="RefSeq" id="WP_154177827.1">
    <property type="nucleotide sequence ID" value="NZ_WJXZ01000014.1"/>
</dbReference>
<proteinExistence type="predicted"/>
<protein>
    <submittedName>
        <fullName evidence="1">Uncharacterized protein</fullName>
    </submittedName>
</protein>
<dbReference type="OrthoDB" id="773214at2"/>